<organism evidence="2 3">
    <name type="scientific">Tropicibacter naphthalenivorans</name>
    <dbReference type="NCBI Taxonomy" id="441103"/>
    <lineage>
        <taxon>Bacteria</taxon>
        <taxon>Pseudomonadati</taxon>
        <taxon>Pseudomonadota</taxon>
        <taxon>Alphaproteobacteria</taxon>
        <taxon>Rhodobacterales</taxon>
        <taxon>Roseobacteraceae</taxon>
        <taxon>Tropicibacter</taxon>
    </lineage>
</organism>
<dbReference type="PANTHER" id="PTHR43194">
    <property type="entry name" value="HYDROLASE ALPHA/BETA FOLD FAMILY"/>
    <property type="match status" value="1"/>
</dbReference>
<dbReference type="Gene3D" id="3.40.50.1820">
    <property type="entry name" value="alpha/beta hydrolase"/>
    <property type="match status" value="1"/>
</dbReference>
<keyword evidence="2" id="KW-0378">Hydrolase</keyword>
<reference evidence="2 3" key="1">
    <citation type="submission" date="2015-09" db="EMBL/GenBank/DDBJ databases">
        <authorList>
            <consortium name="Swine Surveillance"/>
        </authorList>
    </citation>
    <scope>NUCLEOTIDE SEQUENCE [LARGE SCALE GENOMIC DNA]</scope>
    <source>
        <strain evidence="2 3">CECT 7648</strain>
    </source>
</reference>
<dbReference type="STRING" id="441103.TRN7648_03751"/>
<dbReference type="Proteomes" id="UP000054935">
    <property type="component" value="Unassembled WGS sequence"/>
</dbReference>
<dbReference type="PANTHER" id="PTHR43194:SF2">
    <property type="entry name" value="PEROXISOMAL MEMBRANE PROTEIN LPX1"/>
    <property type="match status" value="1"/>
</dbReference>
<dbReference type="SUPFAM" id="SSF53474">
    <property type="entry name" value="alpha/beta-Hydrolases"/>
    <property type="match status" value="1"/>
</dbReference>
<protein>
    <submittedName>
        <fullName evidence="2">Pimelyl-[acyl-carrier protein] methyl ester esterase</fullName>
        <ecNumber evidence="2">3.1.1.85</ecNumber>
    </submittedName>
</protein>
<dbReference type="InterPro" id="IPR050228">
    <property type="entry name" value="Carboxylesterase_BioH"/>
</dbReference>
<proteinExistence type="predicted"/>
<sequence>MTPLVFLPGMMCDDRLFGPQMRALGGQRPVSAADLTTQDSIASMARHVLETAPPVFALAGLSMGGIVAMEVLRQAPGRVARLALMDTNPLAETPQVQAGRAGQIARAERGELADMMRDTFIPRYLAQADAGIEALCLDMATELGPEVFARQSRALRERPDQCGVLQGYTGPTLILCGAQDRLCPVERHALMAGLMPHARYRVIPGAGHLPTLEQPDTVTEALTQWLD</sequence>
<feature type="domain" description="AB hydrolase-1" evidence="1">
    <location>
        <begin position="20"/>
        <end position="220"/>
    </location>
</feature>
<dbReference type="RefSeq" id="WP_058249179.1">
    <property type="nucleotide sequence ID" value="NZ_CYSE01000010.1"/>
</dbReference>
<dbReference type="EMBL" id="CYSE01000010">
    <property type="protein sequence ID" value="CUH81973.1"/>
    <property type="molecule type" value="Genomic_DNA"/>
</dbReference>
<gene>
    <name evidence="2" type="primary">bioH</name>
    <name evidence="2" type="ORF">TRN7648_03751</name>
</gene>
<name>A0A0P1GIT4_9RHOB</name>
<evidence type="ECO:0000313" key="2">
    <source>
        <dbReference type="EMBL" id="CUH81973.1"/>
    </source>
</evidence>
<accession>A0A0P1GIT4</accession>
<dbReference type="InterPro" id="IPR029058">
    <property type="entry name" value="AB_hydrolase_fold"/>
</dbReference>
<dbReference type="AlphaFoldDB" id="A0A0P1GIT4"/>
<dbReference type="EC" id="3.1.1.85" evidence="2"/>
<evidence type="ECO:0000313" key="3">
    <source>
        <dbReference type="Proteomes" id="UP000054935"/>
    </source>
</evidence>
<dbReference type="OrthoDB" id="5491135at2"/>
<dbReference type="InterPro" id="IPR000073">
    <property type="entry name" value="AB_hydrolase_1"/>
</dbReference>
<dbReference type="PRINTS" id="PR00111">
    <property type="entry name" value="ABHYDROLASE"/>
</dbReference>
<evidence type="ECO:0000259" key="1">
    <source>
        <dbReference type="Pfam" id="PF12697"/>
    </source>
</evidence>
<dbReference type="Pfam" id="PF12697">
    <property type="entry name" value="Abhydrolase_6"/>
    <property type="match status" value="1"/>
</dbReference>
<dbReference type="GO" id="GO:0090499">
    <property type="term" value="F:pimelyl-[acyl-carrier protein] methyl ester esterase activity"/>
    <property type="evidence" value="ECO:0007669"/>
    <property type="project" value="UniProtKB-EC"/>
</dbReference>
<keyword evidence="3" id="KW-1185">Reference proteome</keyword>